<keyword evidence="10" id="KW-0032">Aminotransferase</keyword>
<comment type="catalytic activity">
    <reaction evidence="5">
        <text>(5R)-5-hydroxy-L-lysine + GTP = (5R)-5-phosphooxy-L-lysine + GDP + H(+)</text>
        <dbReference type="Rhea" id="RHEA:19049"/>
        <dbReference type="ChEBI" id="CHEBI:15378"/>
        <dbReference type="ChEBI" id="CHEBI:37565"/>
        <dbReference type="ChEBI" id="CHEBI:57882"/>
        <dbReference type="ChEBI" id="CHEBI:58189"/>
        <dbReference type="ChEBI" id="CHEBI:58357"/>
        <dbReference type="EC" id="2.7.1.81"/>
    </reaction>
</comment>
<dbReference type="InterPro" id="IPR011009">
    <property type="entry name" value="Kinase-like_dom_sf"/>
</dbReference>
<name>A0A1X6XBM7_9MICO</name>
<dbReference type="SUPFAM" id="SSF56112">
    <property type="entry name" value="Protein kinase-like (PK-like)"/>
    <property type="match status" value="1"/>
</dbReference>
<protein>
    <recommendedName>
        <fullName evidence="8">Hydroxylysine kinase</fullName>
        <ecNumber evidence="7">2.7.1.81</ecNumber>
    </recommendedName>
</protein>
<dbReference type="Proteomes" id="UP000196581">
    <property type="component" value="Unassembled WGS sequence"/>
</dbReference>
<dbReference type="InterPro" id="IPR002575">
    <property type="entry name" value="Aminoglycoside_PTrfase"/>
</dbReference>
<evidence type="ECO:0000313" key="10">
    <source>
        <dbReference type="EMBL" id="SLM96578.1"/>
    </source>
</evidence>
<keyword evidence="11" id="KW-1185">Reference proteome</keyword>
<dbReference type="PANTHER" id="PTHR21064">
    <property type="entry name" value="AMINOGLYCOSIDE PHOSPHOTRANSFERASE DOMAIN-CONTAINING PROTEIN-RELATED"/>
    <property type="match status" value="1"/>
</dbReference>
<evidence type="ECO:0000256" key="3">
    <source>
        <dbReference type="ARBA" id="ARBA00022679"/>
    </source>
</evidence>
<dbReference type="EC" id="2.7.1.81" evidence="7"/>
<comment type="function">
    <text evidence="6">Catalyzes the GTP-dependent phosphorylation of 5-hydroxy-L-lysine.</text>
</comment>
<proteinExistence type="predicted"/>
<evidence type="ECO:0000256" key="4">
    <source>
        <dbReference type="ARBA" id="ARBA00022777"/>
    </source>
</evidence>
<dbReference type="PANTHER" id="PTHR21064:SF1">
    <property type="entry name" value="HYDROXYLYSINE KINASE"/>
    <property type="match status" value="1"/>
</dbReference>
<dbReference type="RefSeq" id="WP_087006179.1">
    <property type="nucleotide sequence ID" value="NZ_FWFF01000008.1"/>
</dbReference>
<dbReference type="EMBL" id="FWFF01000008">
    <property type="protein sequence ID" value="SLM96578.1"/>
    <property type="molecule type" value="Genomic_DNA"/>
</dbReference>
<dbReference type="GO" id="GO:0005737">
    <property type="term" value="C:cytoplasm"/>
    <property type="evidence" value="ECO:0007669"/>
    <property type="project" value="UniProtKB-SubCell"/>
</dbReference>
<dbReference type="AlphaFoldDB" id="A0A1X6XBM7"/>
<evidence type="ECO:0000256" key="5">
    <source>
        <dbReference type="ARBA" id="ARBA00036820"/>
    </source>
</evidence>
<keyword evidence="3 10" id="KW-0808">Transferase</keyword>
<dbReference type="GO" id="GO:0047992">
    <property type="term" value="F:hydroxylysine kinase activity"/>
    <property type="evidence" value="ECO:0007669"/>
    <property type="project" value="UniProtKB-EC"/>
</dbReference>
<keyword evidence="4" id="KW-0418">Kinase</keyword>
<dbReference type="GO" id="GO:0008483">
    <property type="term" value="F:transaminase activity"/>
    <property type="evidence" value="ECO:0007669"/>
    <property type="project" value="UniProtKB-KW"/>
</dbReference>
<accession>A0A1X6XBM7</accession>
<evidence type="ECO:0000313" key="11">
    <source>
        <dbReference type="Proteomes" id="UP000196581"/>
    </source>
</evidence>
<evidence type="ECO:0000256" key="8">
    <source>
        <dbReference type="ARBA" id="ARBA00040505"/>
    </source>
</evidence>
<evidence type="ECO:0000256" key="6">
    <source>
        <dbReference type="ARBA" id="ARBA00037368"/>
    </source>
</evidence>
<dbReference type="InterPro" id="IPR050249">
    <property type="entry name" value="Pseudomonas-type_ThrB"/>
</dbReference>
<dbReference type="Pfam" id="PF01636">
    <property type="entry name" value="APH"/>
    <property type="match status" value="1"/>
</dbReference>
<feature type="domain" description="Aminoglycoside phosphotransferase" evidence="9">
    <location>
        <begin position="39"/>
        <end position="285"/>
    </location>
</feature>
<sequence length="343" mass="37948">MDEPEQSDESALRSAVLDAVARAYGLDPCAPRVFKGEFDRNIRITDPEQGTWLIKVSDEQTPAVALDWQETVLDAAARRNELGFHLAGHSASAIATPRLRATRSGQRRITLEHGGTTFRIRVVEWIDGDLLSTRSAVPRSVYVQLGRTSAALTRAFADLTPPADLPEHTWLAQRSTREIRAALTRLPAGERTRTVAEVVARFERDHADRLARVPWGVVHQDLHDDNTIVTGGDDSPEMRLIGVIDFNDAHRAPLVADPAIAAAYATLRADDPRDRIAAVVAGYEQIRALSDDERALVEPLALLRLCTNWSVWSVRAAEAHDPEYALHRSQHTWAAVDALLGRH</sequence>
<keyword evidence="2" id="KW-0963">Cytoplasm</keyword>
<organism evidence="10 11">
    <name type="scientific">Brevibacterium yomogidense</name>
    <dbReference type="NCBI Taxonomy" id="946573"/>
    <lineage>
        <taxon>Bacteria</taxon>
        <taxon>Bacillati</taxon>
        <taxon>Actinomycetota</taxon>
        <taxon>Actinomycetes</taxon>
        <taxon>Micrococcales</taxon>
        <taxon>Brevibacteriaceae</taxon>
        <taxon>Brevibacterium</taxon>
    </lineage>
</organism>
<reference evidence="11" key="1">
    <citation type="submission" date="2017-02" db="EMBL/GenBank/DDBJ databases">
        <authorList>
            <person name="Dridi B."/>
        </authorList>
    </citation>
    <scope>NUCLEOTIDE SEQUENCE [LARGE SCALE GENOMIC DNA]</scope>
    <source>
        <strain evidence="11">B Co 03.10</strain>
    </source>
</reference>
<evidence type="ECO:0000256" key="7">
    <source>
        <dbReference type="ARBA" id="ARBA00038873"/>
    </source>
</evidence>
<evidence type="ECO:0000256" key="1">
    <source>
        <dbReference type="ARBA" id="ARBA00004496"/>
    </source>
</evidence>
<dbReference type="Gene3D" id="3.90.1200.10">
    <property type="match status" value="1"/>
</dbReference>
<comment type="subcellular location">
    <subcellularLocation>
        <location evidence="1">Cytoplasm</location>
    </subcellularLocation>
</comment>
<evidence type="ECO:0000256" key="2">
    <source>
        <dbReference type="ARBA" id="ARBA00022490"/>
    </source>
</evidence>
<evidence type="ECO:0000259" key="9">
    <source>
        <dbReference type="Pfam" id="PF01636"/>
    </source>
</evidence>
<gene>
    <name evidence="10" type="ORF">FM105_05985</name>
</gene>